<evidence type="ECO:0000313" key="3">
    <source>
        <dbReference type="Proteomes" id="UP000308671"/>
    </source>
</evidence>
<evidence type="ECO:0000313" key="2">
    <source>
        <dbReference type="EMBL" id="THV44174.1"/>
    </source>
</evidence>
<name>A0A4S8QU11_9HELO</name>
<dbReference type="OrthoDB" id="10321189at2759"/>
<organism evidence="2 3">
    <name type="scientific">Botrytis galanthina</name>
    <dbReference type="NCBI Taxonomy" id="278940"/>
    <lineage>
        <taxon>Eukaryota</taxon>
        <taxon>Fungi</taxon>
        <taxon>Dikarya</taxon>
        <taxon>Ascomycota</taxon>
        <taxon>Pezizomycotina</taxon>
        <taxon>Leotiomycetes</taxon>
        <taxon>Helotiales</taxon>
        <taxon>Sclerotiniaceae</taxon>
        <taxon>Botrytis</taxon>
    </lineage>
</organism>
<dbReference type="SUPFAM" id="SSF56112">
    <property type="entry name" value="Protein kinase-like (PK-like)"/>
    <property type="match status" value="1"/>
</dbReference>
<protein>
    <recommendedName>
        <fullName evidence="4">Protein kinase domain-containing protein</fullName>
    </recommendedName>
</protein>
<keyword evidence="3" id="KW-1185">Reference proteome</keyword>
<sequence>MTSTINFEDYKLDKTICFLYPETPTTRMAFRLQQNQKHVPTRVPLSKLKEHPSESSTQELPSAEIPEEEGTLRERTPFIEENSDIKSPSAPPPPLLTLRTDAHLLNNKAEFMFGSDSLHCDFLLDDKKTNGISGRHLRLYFSYESGKSNRENIILCIENRSHNKIDVISLRKKLNTTLRINQTFQLLSDDSPWTIKFASIEETSFTLIFPKRDENQESTRIFQENLNQFVNRPNINDPQPTYGGISSKEIETPQVPQRTWDWDAKEQLGGGGQGSVYKVKDKKTGECFAAKIFGQHKHFKKELGYLKVLKHVSTTLTLEQFRGLRPYLHSSETHLSLQSLALCTGLANNFLRGIL</sequence>
<dbReference type="AlphaFoldDB" id="A0A4S8QU11"/>
<evidence type="ECO:0000256" key="1">
    <source>
        <dbReference type="SAM" id="MobiDB-lite"/>
    </source>
</evidence>
<dbReference type="EMBL" id="PQXL01000706">
    <property type="protein sequence ID" value="THV44174.1"/>
    <property type="molecule type" value="Genomic_DNA"/>
</dbReference>
<gene>
    <name evidence="2" type="ORF">BGAL_0711g00030</name>
</gene>
<accession>A0A4S8QU11</accession>
<dbReference type="Gene3D" id="3.30.200.20">
    <property type="entry name" value="Phosphorylase Kinase, domain 1"/>
    <property type="match status" value="1"/>
</dbReference>
<dbReference type="InterPro" id="IPR011009">
    <property type="entry name" value="Kinase-like_dom_sf"/>
</dbReference>
<feature type="region of interest" description="Disordered" evidence="1">
    <location>
        <begin position="41"/>
        <end position="94"/>
    </location>
</feature>
<evidence type="ECO:0008006" key="4">
    <source>
        <dbReference type="Google" id="ProtNLM"/>
    </source>
</evidence>
<comment type="caution">
    <text evidence="2">The sequence shown here is derived from an EMBL/GenBank/DDBJ whole genome shotgun (WGS) entry which is preliminary data.</text>
</comment>
<reference evidence="2 3" key="1">
    <citation type="submission" date="2017-12" db="EMBL/GenBank/DDBJ databases">
        <title>Comparative genomics of Botrytis spp.</title>
        <authorList>
            <person name="Valero-Jimenez C.A."/>
            <person name="Tapia P."/>
            <person name="Veloso J."/>
            <person name="Silva-Moreno E."/>
            <person name="Staats M."/>
            <person name="Valdes J.H."/>
            <person name="Van Kan J.A.L."/>
        </authorList>
    </citation>
    <scope>NUCLEOTIDE SEQUENCE [LARGE SCALE GENOMIC DNA]</scope>
    <source>
        <strain evidence="2 3">MUCL435</strain>
    </source>
</reference>
<proteinExistence type="predicted"/>
<dbReference type="Proteomes" id="UP000308671">
    <property type="component" value="Unassembled WGS sequence"/>
</dbReference>